<evidence type="ECO:0000256" key="8">
    <source>
        <dbReference type="SAM" id="Phobius"/>
    </source>
</evidence>
<accession>A0A9J6PGC9</accession>
<keyword evidence="9" id="KW-0732">Signal</keyword>
<evidence type="ECO:0000256" key="4">
    <source>
        <dbReference type="ARBA" id="ARBA00022692"/>
    </source>
</evidence>
<dbReference type="Proteomes" id="UP001055804">
    <property type="component" value="Unassembled WGS sequence"/>
</dbReference>
<dbReference type="GO" id="GO:0006508">
    <property type="term" value="P:proteolysis"/>
    <property type="evidence" value="ECO:0007669"/>
    <property type="project" value="UniProtKB-KW"/>
</dbReference>
<feature type="transmembrane region" description="Helical" evidence="8">
    <location>
        <begin position="61"/>
        <end position="79"/>
    </location>
</feature>
<dbReference type="EMBL" id="JAMZFT010000004">
    <property type="protein sequence ID" value="MCP1337793.1"/>
    <property type="molecule type" value="Genomic_DNA"/>
</dbReference>
<dbReference type="EC" id="3.4.22.-" evidence="10"/>
<feature type="chain" id="PRO_5039894669" evidence="9">
    <location>
        <begin position="22"/>
        <end position="479"/>
    </location>
</feature>
<dbReference type="InterPro" id="IPR019127">
    <property type="entry name" value="Exosortase"/>
</dbReference>
<keyword evidence="5 10" id="KW-0378">Hydrolase</keyword>
<keyword evidence="7 8" id="KW-0472">Membrane</keyword>
<dbReference type="NCBIfam" id="TIGR02602">
    <property type="entry name" value="8TM_EpsH"/>
    <property type="match status" value="1"/>
</dbReference>
<evidence type="ECO:0000256" key="7">
    <source>
        <dbReference type="ARBA" id="ARBA00023136"/>
    </source>
</evidence>
<dbReference type="RefSeq" id="WP_269333756.1">
    <property type="nucleotide sequence ID" value="NZ_JAMZFT010000004.1"/>
</dbReference>
<keyword evidence="2" id="KW-1003">Cell membrane</keyword>
<feature type="transmembrane region" description="Helical" evidence="8">
    <location>
        <begin position="281"/>
        <end position="299"/>
    </location>
</feature>
<feature type="transmembrane region" description="Helical" evidence="8">
    <location>
        <begin position="201"/>
        <end position="228"/>
    </location>
</feature>
<name>A0A9J6PGC9_9PROT</name>
<proteinExistence type="predicted"/>
<evidence type="ECO:0000256" key="9">
    <source>
        <dbReference type="SAM" id="SignalP"/>
    </source>
</evidence>
<dbReference type="NCBIfam" id="TIGR04178">
    <property type="entry name" value="exo_archaeo"/>
    <property type="match status" value="1"/>
</dbReference>
<evidence type="ECO:0000256" key="5">
    <source>
        <dbReference type="ARBA" id="ARBA00022801"/>
    </source>
</evidence>
<keyword evidence="11" id="KW-1185">Reference proteome</keyword>
<feature type="transmembrane region" description="Helical" evidence="8">
    <location>
        <begin position="34"/>
        <end position="49"/>
    </location>
</feature>
<protein>
    <submittedName>
        <fullName evidence="10">Exosortase</fullName>
        <ecNumber evidence="10">3.4.22.-</ecNumber>
    </submittedName>
</protein>
<dbReference type="GO" id="GO:0008233">
    <property type="term" value="F:peptidase activity"/>
    <property type="evidence" value="ECO:0007669"/>
    <property type="project" value="UniProtKB-KW"/>
</dbReference>
<dbReference type="InterPro" id="IPR026392">
    <property type="entry name" value="Exo/Archaeosortase_dom"/>
</dbReference>
<dbReference type="GO" id="GO:0005886">
    <property type="term" value="C:plasma membrane"/>
    <property type="evidence" value="ECO:0007669"/>
    <property type="project" value="UniProtKB-SubCell"/>
</dbReference>
<evidence type="ECO:0000256" key="1">
    <source>
        <dbReference type="ARBA" id="ARBA00004651"/>
    </source>
</evidence>
<gene>
    <name evidence="10" type="primary">xrt</name>
    <name evidence="10" type="ORF">NJQ99_15335</name>
</gene>
<evidence type="ECO:0000256" key="3">
    <source>
        <dbReference type="ARBA" id="ARBA00022670"/>
    </source>
</evidence>
<feature type="transmembrane region" description="Helical" evidence="8">
    <location>
        <begin position="240"/>
        <end position="260"/>
    </location>
</feature>
<evidence type="ECO:0000256" key="2">
    <source>
        <dbReference type="ARBA" id="ARBA00022475"/>
    </source>
</evidence>
<organism evidence="10 11">
    <name type="scientific">Futiania mangrovi</name>
    <dbReference type="NCBI Taxonomy" id="2959716"/>
    <lineage>
        <taxon>Bacteria</taxon>
        <taxon>Pseudomonadati</taxon>
        <taxon>Pseudomonadota</taxon>
        <taxon>Alphaproteobacteria</taxon>
        <taxon>Futianiales</taxon>
        <taxon>Futianiaceae</taxon>
        <taxon>Futiania</taxon>
    </lineage>
</organism>
<evidence type="ECO:0000313" key="10">
    <source>
        <dbReference type="EMBL" id="MCP1337793.1"/>
    </source>
</evidence>
<evidence type="ECO:0000256" key="6">
    <source>
        <dbReference type="ARBA" id="ARBA00022989"/>
    </source>
</evidence>
<feature type="transmembrane region" description="Helical" evidence="8">
    <location>
        <begin position="117"/>
        <end position="143"/>
    </location>
</feature>
<dbReference type="Pfam" id="PF09721">
    <property type="entry name" value="Exosortase_EpsH"/>
    <property type="match status" value="1"/>
</dbReference>
<comment type="caution">
    <text evidence="10">The sequence shown here is derived from an EMBL/GenBank/DDBJ whole genome shotgun (WGS) entry which is preliminary data.</text>
</comment>
<feature type="transmembrane region" description="Helical" evidence="8">
    <location>
        <begin position="167"/>
        <end position="194"/>
    </location>
</feature>
<keyword evidence="3" id="KW-0645">Protease</keyword>
<evidence type="ECO:0000313" key="11">
    <source>
        <dbReference type="Proteomes" id="UP001055804"/>
    </source>
</evidence>
<reference evidence="10" key="1">
    <citation type="submission" date="2022-06" db="EMBL/GenBank/DDBJ databases">
        <title>Isolation and Genomics of Futiania mangrovii gen. nov., sp. nov., a Rare and Metabolically-versatile member in the Class Alphaproteobacteria.</title>
        <authorList>
            <person name="Liu L."/>
            <person name="Huang W.-C."/>
            <person name="Pan J."/>
            <person name="Li J."/>
            <person name="Huang Y."/>
            <person name="Du H."/>
            <person name="Liu Y."/>
            <person name="Li M."/>
        </authorList>
    </citation>
    <scope>NUCLEOTIDE SEQUENCE</scope>
    <source>
        <strain evidence="10">FT118</strain>
    </source>
</reference>
<dbReference type="AlphaFoldDB" id="A0A9J6PGC9"/>
<feature type="transmembrane region" description="Helical" evidence="8">
    <location>
        <begin position="91"/>
        <end position="110"/>
    </location>
</feature>
<dbReference type="InterPro" id="IPR013426">
    <property type="entry name" value="EpsH-like"/>
</dbReference>
<keyword evidence="4 8" id="KW-0812">Transmembrane</keyword>
<sequence length="479" mass="49568">MVRAGLALALVSLLAAHAATAADMVRIWAANETYNHGFLVLPTLLYILWDRRGRILQEPPSGSLTGVALTIACAAGWSVADLAGIAEGRHLALAGMAVGVLHAGLGPHAFRAALPPLLLVVFLVPTGQQLLPALTSLTAWFVAQGSALAGLETVRDGLNITVAGQPYAVVAACAGLGELLATSFVGLTLGLLLFRTVLKTAALTAAAAVAAIVANGIRVNLIVLYNHWQGAVMDISAHRGVGWAVLAVILALLLAAAYRMRDQAGDTVPVREAGVARPRRAVALAGAAAAAAIVVTHAWPAPGLTAAAIPSISAPQSVGGWEKVTGPQDWSPAAPHADATQAAVYEQGGQRVLVFQALAARRGAKVAGAALDLAPDAFWWIKERRPRRVCGGGYCFQGETVVLDQTEGPRMVFADTFLHVDGESVPSRRALAAERTLRLLAGAHPVAGVLVVAHEGTAPLPDAVLLEFASAFMARRGTH</sequence>
<comment type="subcellular location">
    <subcellularLocation>
        <location evidence="1">Cell membrane</location>
        <topology evidence="1">Multi-pass membrane protein</topology>
    </subcellularLocation>
</comment>
<feature type="signal peptide" evidence="9">
    <location>
        <begin position="1"/>
        <end position="21"/>
    </location>
</feature>
<keyword evidence="6 8" id="KW-1133">Transmembrane helix</keyword>